<feature type="domain" description="C2H2-type" evidence="9">
    <location>
        <begin position="37"/>
        <end position="55"/>
    </location>
</feature>
<keyword evidence="4" id="KW-0677">Repeat</keyword>
<dbReference type="InterPro" id="IPR036236">
    <property type="entry name" value="Znf_C2H2_sf"/>
</dbReference>
<feature type="non-terminal residue" evidence="10">
    <location>
        <position position="70"/>
    </location>
</feature>
<evidence type="ECO:0000256" key="5">
    <source>
        <dbReference type="ARBA" id="ARBA00022771"/>
    </source>
</evidence>
<comment type="subcellular location">
    <subcellularLocation>
        <location evidence="1">Nucleus</location>
    </subcellularLocation>
</comment>
<dbReference type="PANTHER" id="PTHR23226">
    <property type="entry name" value="ZINC FINGER AND SCAN DOMAIN-CONTAINING"/>
    <property type="match status" value="1"/>
</dbReference>
<dbReference type="FunFam" id="3.30.160.60:FF:000688">
    <property type="entry name" value="zinc finger protein 197 isoform X1"/>
    <property type="match status" value="1"/>
</dbReference>
<sequence length="70" mass="8241">QLHDGKKPHKCSECGKSFSRGRTLIQHQMIHTRKRRYECSRCGKVFQNSSNLIKHALPLPRLWEELQAQL</sequence>
<evidence type="ECO:0000256" key="6">
    <source>
        <dbReference type="ARBA" id="ARBA00022833"/>
    </source>
</evidence>
<keyword evidence="11" id="KW-1185">Reference proteome</keyword>
<dbReference type="GO" id="GO:0008270">
    <property type="term" value="F:zinc ion binding"/>
    <property type="evidence" value="ECO:0007669"/>
    <property type="project" value="UniProtKB-KW"/>
</dbReference>
<evidence type="ECO:0000256" key="7">
    <source>
        <dbReference type="ARBA" id="ARBA00023242"/>
    </source>
</evidence>
<protein>
    <submittedName>
        <fullName evidence="10">ZN304 protein</fullName>
    </submittedName>
</protein>
<name>A0A7L0LRQ8_9SYLV</name>
<dbReference type="AlphaFoldDB" id="A0A7L0LRQ8"/>
<feature type="domain" description="C2H2-type" evidence="9">
    <location>
        <begin position="9"/>
        <end position="36"/>
    </location>
</feature>
<dbReference type="SUPFAM" id="SSF57667">
    <property type="entry name" value="beta-beta-alpha zinc fingers"/>
    <property type="match status" value="1"/>
</dbReference>
<evidence type="ECO:0000313" key="10">
    <source>
        <dbReference type="EMBL" id="NXK71013.1"/>
    </source>
</evidence>
<evidence type="ECO:0000313" key="11">
    <source>
        <dbReference type="Proteomes" id="UP000567822"/>
    </source>
</evidence>
<evidence type="ECO:0000259" key="9">
    <source>
        <dbReference type="PROSITE" id="PS50157"/>
    </source>
</evidence>
<dbReference type="GO" id="GO:0005654">
    <property type="term" value="C:nucleoplasm"/>
    <property type="evidence" value="ECO:0007669"/>
    <property type="project" value="UniProtKB-ARBA"/>
</dbReference>
<dbReference type="SMART" id="SM00355">
    <property type="entry name" value="ZnF_C2H2"/>
    <property type="match status" value="2"/>
</dbReference>
<keyword evidence="7" id="KW-0539">Nucleus</keyword>
<dbReference type="FunFam" id="3.30.160.60:FF:000102">
    <property type="entry name" value="zinc finger protein 850 isoform X1"/>
    <property type="match status" value="1"/>
</dbReference>
<evidence type="ECO:0000256" key="8">
    <source>
        <dbReference type="PROSITE-ProRule" id="PRU00042"/>
    </source>
</evidence>
<dbReference type="EMBL" id="VXAN01002451">
    <property type="protein sequence ID" value="NXK71013.1"/>
    <property type="molecule type" value="Genomic_DNA"/>
</dbReference>
<dbReference type="InterPro" id="IPR013087">
    <property type="entry name" value="Znf_C2H2_type"/>
</dbReference>
<feature type="non-terminal residue" evidence="10">
    <location>
        <position position="1"/>
    </location>
</feature>
<keyword evidence="6" id="KW-0862">Zinc</keyword>
<dbReference type="Gene3D" id="3.30.160.60">
    <property type="entry name" value="Classic Zinc Finger"/>
    <property type="match status" value="2"/>
</dbReference>
<evidence type="ECO:0000256" key="1">
    <source>
        <dbReference type="ARBA" id="ARBA00004123"/>
    </source>
</evidence>
<keyword evidence="5 8" id="KW-0863">Zinc-finger</keyword>
<gene>
    <name evidence="10" type="primary">Znf304</name>
    <name evidence="10" type="ORF">SYLVIR_R15554</name>
</gene>
<keyword evidence="3" id="KW-0479">Metal-binding</keyword>
<reference evidence="10 11" key="1">
    <citation type="submission" date="2019-09" db="EMBL/GenBank/DDBJ databases">
        <title>Bird 10,000 Genomes (B10K) Project - Family phase.</title>
        <authorList>
            <person name="Zhang G."/>
        </authorList>
    </citation>
    <scope>NUCLEOTIDE SEQUENCE [LARGE SCALE GENOMIC DNA]</scope>
    <source>
        <strain evidence="10">B10K-DU-009-59</strain>
        <tissue evidence="10">Muscle</tissue>
    </source>
</reference>
<dbReference type="PROSITE" id="PS00028">
    <property type="entry name" value="ZINC_FINGER_C2H2_1"/>
    <property type="match status" value="1"/>
</dbReference>
<evidence type="ECO:0000256" key="3">
    <source>
        <dbReference type="ARBA" id="ARBA00022723"/>
    </source>
</evidence>
<proteinExistence type="inferred from homology"/>
<dbReference type="PANTHER" id="PTHR23226:SF366">
    <property type="entry name" value="ZINC FINGER PROTEIN ZFP2"/>
    <property type="match status" value="1"/>
</dbReference>
<comment type="caution">
    <text evidence="10">The sequence shown here is derived from an EMBL/GenBank/DDBJ whole genome shotgun (WGS) entry which is preliminary data.</text>
</comment>
<evidence type="ECO:0000256" key="2">
    <source>
        <dbReference type="ARBA" id="ARBA00006991"/>
    </source>
</evidence>
<dbReference type="Proteomes" id="UP000567822">
    <property type="component" value="Unassembled WGS sequence"/>
</dbReference>
<organism evidence="10 11">
    <name type="scientific">Sylvietta virens</name>
    <name type="common">Green crombec</name>
    <dbReference type="NCBI Taxonomy" id="208069"/>
    <lineage>
        <taxon>Eukaryota</taxon>
        <taxon>Metazoa</taxon>
        <taxon>Chordata</taxon>
        <taxon>Craniata</taxon>
        <taxon>Vertebrata</taxon>
        <taxon>Euteleostomi</taxon>
        <taxon>Archelosauria</taxon>
        <taxon>Archosauria</taxon>
        <taxon>Dinosauria</taxon>
        <taxon>Saurischia</taxon>
        <taxon>Theropoda</taxon>
        <taxon>Coelurosauria</taxon>
        <taxon>Aves</taxon>
        <taxon>Neognathae</taxon>
        <taxon>Neoaves</taxon>
        <taxon>Telluraves</taxon>
        <taxon>Australaves</taxon>
        <taxon>Passeriformes</taxon>
        <taxon>Sylvioidea</taxon>
        <taxon>Sylviidae</taxon>
        <taxon>Acrocephalinae</taxon>
        <taxon>Sylvietta</taxon>
    </lineage>
</organism>
<comment type="similarity">
    <text evidence="2">Belongs to the krueppel C2H2-type zinc-finger protein family.</text>
</comment>
<dbReference type="PROSITE" id="PS50157">
    <property type="entry name" value="ZINC_FINGER_C2H2_2"/>
    <property type="match status" value="2"/>
</dbReference>
<dbReference type="Pfam" id="PF00096">
    <property type="entry name" value="zf-C2H2"/>
    <property type="match status" value="2"/>
</dbReference>
<dbReference type="GO" id="GO:0000978">
    <property type="term" value="F:RNA polymerase II cis-regulatory region sequence-specific DNA binding"/>
    <property type="evidence" value="ECO:0007669"/>
    <property type="project" value="TreeGrafter"/>
</dbReference>
<accession>A0A7L0LRQ8</accession>
<evidence type="ECO:0000256" key="4">
    <source>
        <dbReference type="ARBA" id="ARBA00022737"/>
    </source>
</evidence>
<dbReference type="GO" id="GO:0001227">
    <property type="term" value="F:DNA-binding transcription repressor activity, RNA polymerase II-specific"/>
    <property type="evidence" value="ECO:0007669"/>
    <property type="project" value="UniProtKB-ARBA"/>
</dbReference>